<reference evidence="1" key="2">
    <citation type="submission" date="2020-07" db="EMBL/GenBank/DDBJ databases">
        <authorList>
            <person name="Lood C."/>
            <person name="Girard L."/>
        </authorList>
    </citation>
    <scope>NUCLEOTIDE SEQUENCE</scope>
    <source>
        <strain evidence="1">SWRI10</strain>
    </source>
</reference>
<dbReference type="NCBIfam" id="TIGR03696">
    <property type="entry name" value="Rhs_assc_core"/>
    <property type="match status" value="1"/>
</dbReference>
<dbReference type="EMBL" id="JABWRE020000001">
    <property type="protein sequence ID" value="MBV4536787.1"/>
    <property type="molecule type" value="Genomic_DNA"/>
</dbReference>
<dbReference type="RefSeq" id="WP_186554824.1">
    <property type="nucleotide sequence ID" value="NZ_JABWRE020000001.1"/>
</dbReference>
<evidence type="ECO:0000313" key="1">
    <source>
        <dbReference type="EMBL" id="MBC3441271.1"/>
    </source>
</evidence>
<reference evidence="2" key="3">
    <citation type="submission" date="2021-06" db="EMBL/GenBank/DDBJ databases">
        <title>Updating the genus Pseudomonas: Description of 43 new species and partition of the Pseudomonas putida group.</title>
        <authorList>
            <person name="Girard L."/>
            <person name="Lood C."/>
            <person name="Vandamme P."/>
            <person name="Rokni-Zadeh H."/>
            <person name="Van Noort V."/>
            <person name="Hofte M."/>
            <person name="Lavigne R."/>
            <person name="De Mot R."/>
        </authorList>
    </citation>
    <scope>NUCLEOTIDE SEQUENCE</scope>
    <source>
        <strain evidence="2">SWRI10</strain>
    </source>
</reference>
<dbReference type="InterPro" id="IPR022385">
    <property type="entry name" value="Rhs_assc_core"/>
</dbReference>
<protein>
    <recommendedName>
        <fullName evidence="3">RHS repeat-associated core domain-containing protein</fullName>
    </recommendedName>
</protein>
<dbReference type="Proteomes" id="UP000599879">
    <property type="component" value="Unassembled WGS sequence"/>
</dbReference>
<comment type="caution">
    <text evidence="1">The sequence shown here is derived from an EMBL/GenBank/DDBJ whole genome shotgun (WGS) entry which is preliminary data.</text>
</comment>
<proteinExistence type="predicted"/>
<reference evidence="1" key="1">
    <citation type="journal article" date="2020" name="Microorganisms">
        <title>Reliable Identification of Environmental Pseudomonas Isolates Using the rpoD Gene.</title>
        <authorList>
            <consortium name="The Broad Institute Genome Sequencing Platform"/>
            <person name="Girard L."/>
            <person name="Lood C."/>
            <person name="Rokni-Zadeh H."/>
            <person name="van Noort V."/>
            <person name="Lavigne R."/>
            <person name="De Mot R."/>
        </authorList>
    </citation>
    <scope>NUCLEOTIDE SEQUENCE</scope>
    <source>
        <strain evidence="1">SWRI10</strain>
    </source>
</reference>
<dbReference type="EMBL" id="JABWRE010000007">
    <property type="protein sequence ID" value="MBC3441271.1"/>
    <property type="molecule type" value="Genomic_DNA"/>
</dbReference>
<accession>A0A923FZF9</accession>
<evidence type="ECO:0000313" key="2">
    <source>
        <dbReference type="EMBL" id="MBV4536787.1"/>
    </source>
</evidence>
<evidence type="ECO:0008006" key="3">
    <source>
        <dbReference type="Google" id="ProtNLM"/>
    </source>
</evidence>
<sequence length="134" mass="14879">MGRFVSAEPIGYAGVLNLYAYAPNPVDWVDPIGLSKKISGTPRQAQRKVLKKQAPLEIDCINEPEEIAPKNQWHAQCQCGPGYNQDGSIHDKGKGEVNFGRKRSNGSIVMTGALKNEFTKILRKHSIQRILPRP</sequence>
<name>A0A923FZF9_9PSED</name>
<dbReference type="Gene3D" id="2.180.10.10">
    <property type="entry name" value="RHS repeat-associated core"/>
    <property type="match status" value="1"/>
</dbReference>
<dbReference type="AlphaFoldDB" id="A0A923FZF9"/>
<organism evidence="1">
    <name type="scientific">Pseudomonas urmiensis</name>
    <dbReference type="NCBI Taxonomy" id="2745493"/>
    <lineage>
        <taxon>Bacteria</taxon>
        <taxon>Pseudomonadati</taxon>
        <taxon>Pseudomonadota</taxon>
        <taxon>Gammaproteobacteria</taxon>
        <taxon>Pseudomonadales</taxon>
        <taxon>Pseudomonadaceae</taxon>
        <taxon>Pseudomonas</taxon>
    </lineage>
</organism>
<gene>
    <name evidence="2" type="ORF">HU737_012410</name>
    <name evidence="1" type="ORF">HU737_11295</name>
</gene>